<evidence type="ECO:0000256" key="1">
    <source>
        <dbReference type="SAM" id="SignalP"/>
    </source>
</evidence>
<sequence length="227" mass="25730">MKKFLCVLILLPVLLISIVKVDVAKAAVDWTNVTWNVMGDSLTDPNNTLATKKYYDYIQEDMHIKKVNNYGISGSTVSNNSNPMSERYINMDNGADLITVFTGFNDFSRNVPLGNSYDTTNNTYYGALDVLLKGLVQKFPNKKIGLISMYAFSQYPVNNQFGIPDYAYVNAEIDVCNRYKVKHLNLYEMDSMNLATDGSKYRAFQNHLNNQGHEHLATIIESFIKSM</sequence>
<dbReference type="GO" id="GO:0016787">
    <property type="term" value="F:hydrolase activity"/>
    <property type="evidence" value="ECO:0007669"/>
    <property type="project" value="UniProtKB-KW"/>
</dbReference>
<accession>A0A841YH04</accession>
<dbReference type="InterPro" id="IPR013830">
    <property type="entry name" value="SGNH_hydro"/>
</dbReference>
<evidence type="ECO:0000313" key="3">
    <source>
        <dbReference type="EMBL" id="MBC1399317.1"/>
    </source>
</evidence>
<protein>
    <submittedName>
        <fullName evidence="3">SGNH/GDSL hydrolase family protein</fullName>
    </submittedName>
</protein>
<reference evidence="3 4" key="1">
    <citation type="submission" date="2020-03" db="EMBL/GenBank/DDBJ databases">
        <title>Soil Listeria distribution.</title>
        <authorList>
            <person name="Liao J."/>
            <person name="Wiedmann M."/>
        </authorList>
    </citation>
    <scope>NUCLEOTIDE SEQUENCE [LARGE SCALE GENOMIC DNA]</scope>
    <source>
        <strain evidence="3 4">FSL L7-1645</strain>
    </source>
</reference>
<gene>
    <name evidence="3" type="ORF">HB844_10590</name>
</gene>
<dbReference type="CDD" id="cd00229">
    <property type="entry name" value="SGNH_hydrolase"/>
    <property type="match status" value="1"/>
</dbReference>
<dbReference type="Pfam" id="PF13472">
    <property type="entry name" value="Lipase_GDSL_2"/>
    <property type="match status" value="1"/>
</dbReference>
<feature type="signal peptide" evidence="1">
    <location>
        <begin position="1"/>
        <end position="26"/>
    </location>
</feature>
<dbReference type="Gene3D" id="3.40.50.1110">
    <property type="entry name" value="SGNH hydrolase"/>
    <property type="match status" value="1"/>
</dbReference>
<dbReference type="AlphaFoldDB" id="A0A841YH04"/>
<evidence type="ECO:0000313" key="4">
    <source>
        <dbReference type="Proteomes" id="UP000571128"/>
    </source>
</evidence>
<dbReference type="RefSeq" id="WP_007547618.1">
    <property type="nucleotide sequence ID" value="NZ_JAARPY010000011.1"/>
</dbReference>
<feature type="chain" id="PRO_5032799073" evidence="1">
    <location>
        <begin position="27"/>
        <end position="227"/>
    </location>
</feature>
<comment type="caution">
    <text evidence="3">The sequence shown here is derived from an EMBL/GenBank/DDBJ whole genome shotgun (WGS) entry which is preliminary data.</text>
</comment>
<evidence type="ECO:0000259" key="2">
    <source>
        <dbReference type="Pfam" id="PF13472"/>
    </source>
</evidence>
<keyword evidence="1" id="KW-0732">Signal</keyword>
<dbReference type="Proteomes" id="UP000571128">
    <property type="component" value="Unassembled WGS sequence"/>
</dbReference>
<name>A0A841YH04_9LIST</name>
<feature type="domain" description="SGNH hydrolase-type esterase" evidence="2">
    <location>
        <begin position="37"/>
        <end position="214"/>
    </location>
</feature>
<proteinExistence type="predicted"/>
<keyword evidence="3" id="KW-0378">Hydrolase</keyword>
<dbReference type="InterPro" id="IPR036514">
    <property type="entry name" value="SGNH_hydro_sf"/>
</dbReference>
<dbReference type="SUPFAM" id="SSF52266">
    <property type="entry name" value="SGNH hydrolase"/>
    <property type="match status" value="1"/>
</dbReference>
<organism evidence="3 4">
    <name type="scientific">Listeria fleischmannii</name>
    <dbReference type="NCBI Taxonomy" id="1069827"/>
    <lineage>
        <taxon>Bacteria</taxon>
        <taxon>Bacillati</taxon>
        <taxon>Bacillota</taxon>
        <taxon>Bacilli</taxon>
        <taxon>Bacillales</taxon>
        <taxon>Listeriaceae</taxon>
        <taxon>Listeria</taxon>
    </lineage>
</organism>
<dbReference type="EMBL" id="JAARPY010000011">
    <property type="protein sequence ID" value="MBC1399317.1"/>
    <property type="molecule type" value="Genomic_DNA"/>
</dbReference>